<feature type="lipid moiety-binding region" description="Phosphatidylserine amidated glycine; alternate" evidence="10">
    <location>
        <position position="190"/>
    </location>
</feature>
<evidence type="ECO:0000313" key="14">
    <source>
        <dbReference type="Proteomes" id="UP000008022"/>
    </source>
</evidence>
<keyword evidence="9 10" id="KW-0449">Lipoprotein</keyword>
<reference evidence="13" key="2">
    <citation type="submission" date="2015-06" db="UniProtKB">
        <authorList>
            <consortium name="EnsemblPlants"/>
        </authorList>
    </citation>
    <scope>IDENTIFICATION</scope>
</reference>
<evidence type="ECO:0000256" key="5">
    <source>
        <dbReference type="ARBA" id="ARBA00022448"/>
    </source>
</evidence>
<evidence type="ECO:0000256" key="11">
    <source>
        <dbReference type="RuleBase" id="RU004384"/>
    </source>
</evidence>
<dbReference type="InterPro" id="IPR004241">
    <property type="entry name" value="Atg8-like"/>
</dbReference>
<evidence type="ECO:0000256" key="7">
    <source>
        <dbReference type="ARBA" id="ARBA00022786"/>
    </source>
</evidence>
<evidence type="ECO:0000256" key="6">
    <source>
        <dbReference type="ARBA" id="ARBA00022490"/>
    </source>
</evidence>
<accession>A0A0E0NFW0</accession>
<sequence>MRSSRDMSSESAAIFLVLRRRRRKAELLSLPCLGWVRTGEDDTTWAGLFFLFVLGFILLFFSSSSLYTSIHRIVQSKAKPARKQPANPSYREIRIKEEDERDSFELEIEMKPRPFKEEFTLEERAKESAAMIASYPDRIPKWRSARTALFVFVNNTLPQTAQLMGSVYESYKDEGDGFLYLCYSSEKTFG</sequence>
<evidence type="ECO:0000256" key="8">
    <source>
        <dbReference type="ARBA" id="ARBA00023136"/>
    </source>
</evidence>
<keyword evidence="12" id="KW-1133">Transmembrane helix</keyword>
<dbReference type="Gene3D" id="3.10.20.90">
    <property type="entry name" value="Phosphatidylinositol 3-kinase Catalytic Subunit, Chain A, domain 1"/>
    <property type="match status" value="1"/>
</dbReference>
<comment type="similarity">
    <text evidence="3 11">Belongs to the ATG8 family.</text>
</comment>
<organism evidence="13 14">
    <name type="scientific">Oryza rufipogon</name>
    <name type="common">Brownbeard rice</name>
    <name type="synonym">Asian wild rice</name>
    <dbReference type="NCBI Taxonomy" id="4529"/>
    <lineage>
        <taxon>Eukaryota</taxon>
        <taxon>Viridiplantae</taxon>
        <taxon>Streptophyta</taxon>
        <taxon>Embryophyta</taxon>
        <taxon>Tracheophyta</taxon>
        <taxon>Spermatophyta</taxon>
        <taxon>Magnoliopsida</taxon>
        <taxon>Liliopsida</taxon>
        <taxon>Poales</taxon>
        <taxon>Poaceae</taxon>
        <taxon>BOP clade</taxon>
        <taxon>Oryzoideae</taxon>
        <taxon>Oryzeae</taxon>
        <taxon>Oryzinae</taxon>
        <taxon>Oryza</taxon>
    </lineage>
</organism>
<dbReference type="InterPro" id="IPR029071">
    <property type="entry name" value="Ubiquitin-like_domsf"/>
</dbReference>
<protein>
    <recommendedName>
        <fullName evidence="11">Autophagy-related protein</fullName>
    </recommendedName>
</protein>
<keyword evidence="14" id="KW-1185">Reference proteome</keyword>
<comment type="subcellular location">
    <subcellularLocation>
        <location evidence="2">Cytoplasm</location>
    </subcellularLocation>
    <subcellularLocation>
        <location evidence="1">Membrane</location>
    </subcellularLocation>
</comment>
<dbReference type="AlphaFoldDB" id="A0A0E0NFW0"/>
<comment type="subunit">
    <text evidence="4">Interacts with ATG4.</text>
</comment>
<dbReference type="GO" id="GO:0016020">
    <property type="term" value="C:membrane"/>
    <property type="evidence" value="ECO:0007669"/>
    <property type="project" value="UniProtKB-SubCell"/>
</dbReference>
<feature type="transmembrane region" description="Helical" evidence="12">
    <location>
        <begin position="47"/>
        <end position="70"/>
    </location>
</feature>
<dbReference type="SUPFAM" id="SSF54236">
    <property type="entry name" value="Ubiquitin-like"/>
    <property type="match status" value="1"/>
</dbReference>
<evidence type="ECO:0000256" key="1">
    <source>
        <dbReference type="ARBA" id="ARBA00004370"/>
    </source>
</evidence>
<evidence type="ECO:0000256" key="9">
    <source>
        <dbReference type="ARBA" id="ARBA00023288"/>
    </source>
</evidence>
<keyword evidence="6" id="KW-0963">Cytoplasm</keyword>
<evidence type="ECO:0000256" key="3">
    <source>
        <dbReference type="ARBA" id="ARBA00007293"/>
    </source>
</evidence>
<keyword evidence="8 12" id="KW-0472">Membrane</keyword>
<keyword evidence="11" id="KW-0072">Autophagy</keyword>
<keyword evidence="5" id="KW-0813">Transport</keyword>
<dbReference type="GO" id="GO:0006914">
    <property type="term" value="P:autophagy"/>
    <property type="evidence" value="ECO:0007669"/>
    <property type="project" value="UniProtKB-KW"/>
</dbReference>
<dbReference type="Proteomes" id="UP000008022">
    <property type="component" value="Unassembled WGS sequence"/>
</dbReference>
<keyword evidence="7" id="KW-0833">Ubl conjugation pathway</keyword>
<keyword evidence="12" id="KW-0812">Transmembrane</keyword>
<evidence type="ECO:0000256" key="2">
    <source>
        <dbReference type="ARBA" id="ARBA00004496"/>
    </source>
</evidence>
<evidence type="ECO:0000313" key="13">
    <source>
        <dbReference type="EnsemblPlants" id="ORUFI02G20110.1"/>
    </source>
</evidence>
<dbReference type="PANTHER" id="PTHR10969">
    <property type="entry name" value="MICROTUBULE-ASSOCIATED PROTEINS 1A/1B LIGHT CHAIN 3-RELATED"/>
    <property type="match status" value="1"/>
</dbReference>
<reference evidence="14" key="1">
    <citation type="submission" date="2013-06" db="EMBL/GenBank/DDBJ databases">
        <authorList>
            <person name="Zhao Q."/>
        </authorList>
    </citation>
    <scope>NUCLEOTIDE SEQUENCE</scope>
    <source>
        <strain evidence="14">cv. W1943</strain>
    </source>
</reference>
<dbReference type="GO" id="GO:0005776">
    <property type="term" value="C:autophagosome"/>
    <property type="evidence" value="ECO:0007669"/>
    <property type="project" value="UniProtKB-ARBA"/>
</dbReference>
<dbReference type="Pfam" id="PF02991">
    <property type="entry name" value="ATG8"/>
    <property type="match status" value="1"/>
</dbReference>
<dbReference type="EnsemblPlants" id="ORUFI02G20110.1">
    <property type="protein sequence ID" value="ORUFI02G20110.1"/>
    <property type="gene ID" value="ORUFI02G20110"/>
</dbReference>
<evidence type="ECO:0000256" key="4">
    <source>
        <dbReference type="ARBA" id="ARBA00011579"/>
    </source>
</evidence>
<evidence type="ECO:0000256" key="10">
    <source>
        <dbReference type="PIRSR" id="PIRSR604241-50"/>
    </source>
</evidence>
<dbReference type="Gramene" id="ORUFI02G20110.1">
    <property type="protein sequence ID" value="ORUFI02G20110.1"/>
    <property type="gene ID" value="ORUFI02G20110"/>
</dbReference>
<dbReference type="HOGENOM" id="CLU_1430170_0_0_1"/>
<name>A0A0E0NFW0_ORYRU</name>
<evidence type="ECO:0000256" key="12">
    <source>
        <dbReference type="SAM" id="Phobius"/>
    </source>
</evidence>
<proteinExistence type="inferred from homology"/>